<accession>A0A7Y2E7X6</accession>
<protein>
    <submittedName>
        <fullName evidence="2">Uncharacterized protein</fullName>
    </submittedName>
</protein>
<proteinExistence type="predicted"/>
<dbReference type="Proteomes" id="UP000547674">
    <property type="component" value="Unassembled WGS sequence"/>
</dbReference>
<dbReference type="AlphaFoldDB" id="A0A7Y2E7X6"/>
<dbReference type="EMBL" id="JABDJR010000167">
    <property type="protein sequence ID" value="NNF06002.1"/>
    <property type="molecule type" value="Genomic_DNA"/>
</dbReference>
<organism evidence="2 3">
    <name type="scientific">Eiseniibacteriota bacterium</name>
    <dbReference type="NCBI Taxonomy" id="2212470"/>
    <lineage>
        <taxon>Bacteria</taxon>
        <taxon>Candidatus Eiseniibacteriota</taxon>
    </lineage>
</organism>
<feature type="chain" id="PRO_5031467267" evidence="1">
    <location>
        <begin position="23"/>
        <end position="243"/>
    </location>
</feature>
<feature type="signal peptide" evidence="1">
    <location>
        <begin position="1"/>
        <end position="22"/>
    </location>
</feature>
<evidence type="ECO:0000313" key="2">
    <source>
        <dbReference type="EMBL" id="NNF06002.1"/>
    </source>
</evidence>
<reference evidence="2 3" key="1">
    <citation type="submission" date="2020-03" db="EMBL/GenBank/DDBJ databases">
        <title>Metabolic flexibility allows generalist bacteria to become dominant in a frequently disturbed ecosystem.</title>
        <authorList>
            <person name="Chen Y.-J."/>
            <person name="Leung P.M."/>
            <person name="Bay S.K."/>
            <person name="Hugenholtz P."/>
            <person name="Kessler A.J."/>
            <person name="Shelley G."/>
            <person name="Waite D.W."/>
            <person name="Cook P.L."/>
            <person name="Greening C."/>
        </authorList>
    </citation>
    <scope>NUCLEOTIDE SEQUENCE [LARGE SCALE GENOMIC DNA]</scope>
    <source>
        <strain evidence="2">SS_bin_28</strain>
    </source>
</reference>
<comment type="caution">
    <text evidence="2">The sequence shown here is derived from an EMBL/GenBank/DDBJ whole genome shotgun (WGS) entry which is preliminary data.</text>
</comment>
<sequence length="243" mass="25283">MKHVLSYLAVSCLLLSAGPLGPETSVAGVEPKLAFHLTDHATKGRCSTATPNGTNTPCSAFVTQGNLMTSYDAYIVLANVPVSGTAGATFGILYDQQSGSGVDVFDWVGCGDLEFPGNAWPEACGGNVITWSTCQSEDIGGEGVQATLGSFYVYAYSNDSMLLTERLYVPNPDLQWSNCAANTMNIQSQSTGEVRFGSGVGCNPCLKGCFGALPPTVSSGGADCSVPTKPVSWGGIKLRNRGN</sequence>
<keyword evidence="1" id="KW-0732">Signal</keyword>
<name>A0A7Y2E7X6_UNCEI</name>
<evidence type="ECO:0000256" key="1">
    <source>
        <dbReference type="SAM" id="SignalP"/>
    </source>
</evidence>
<evidence type="ECO:0000313" key="3">
    <source>
        <dbReference type="Proteomes" id="UP000547674"/>
    </source>
</evidence>
<gene>
    <name evidence="2" type="ORF">HKN21_04520</name>
</gene>